<comment type="caution">
    <text evidence="1">The sequence shown here is derived from an EMBL/GenBank/DDBJ whole genome shotgun (WGS) entry which is preliminary data.</text>
</comment>
<accession>A0A5C6U2X3</accession>
<dbReference type="Proteomes" id="UP000321832">
    <property type="component" value="Unassembled WGS sequence"/>
</dbReference>
<reference evidence="1 2" key="1">
    <citation type="submission" date="2019-08" db="EMBL/GenBank/DDBJ databases">
        <authorList>
            <person name="Khan S.A."/>
            <person name="Jeon C.O."/>
            <person name="Jeong S.E."/>
        </authorList>
    </citation>
    <scope>NUCLEOTIDE SEQUENCE [LARGE SCALE GENOMIC DNA]</scope>
    <source>
        <strain evidence="2">IMCC1728</strain>
    </source>
</reference>
<protein>
    <submittedName>
        <fullName evidence="1">Uncharacterized protein</fullName>
    </submittedName>
</protein>
<evidence type="ECO:0000313" key="2">
    <source>
        <dbReference type="Proteomes" id="UP000321832"/>
    </source>
</evidence>
<keyword evidence="2" id="KW-1185">Reference proteome</keyword>
<name>A0A5C6U2X3_9BURK</name>
<gene>
    <name evidence="1" type="ORF">FSC37_09165</name>
</gene>
<evidence type="ECO:0000313" key="1">
    <source>
        <dbReference type="EMBL" id="TXC66018.1"/>
    </source>
</evidence>
<dbReference type="AlphaFoldDB" id="A0A5C6U2X3"/>
<sequence>MFGDVPVTFEDVDAWLIAVPRIEPSSPRAAWYVRHWNVVEKIKAAKLRGDFETIVRRGAEAAPFWWSRFQWTRQAV</sequence>
<proteinExistence type="predicted"/>
<organism evidence="1 2">
    <name type="scientific">Piscinibacter aquaticus</name>
    <dbReference type="NCBI Taxonomy" id="392597"/>
    <lineage>
        <taxon>Bacteria</taxon>
        <taxon>Pseudomonadati</taxon>
        <taxon>Pseudomonadota</taxon>
        <taxon>Betaproteobacteria</taxon>
        <taxon>Burkholderiales</taxon>
        <taxon>Sphaerotilaceae</taxon>
        <taxon>Piscinibacter</taxon>
    </lineage>
</organism>
<dbReference type="EMBL" id="VOPW01000001">
    <property type="protein sequence ID" value="TXC66018.1"/>
    <property type="molecule type" value="Genomic_DNA"/>
</dbReference>